<proteinExistence type="predicted"/>
<reference evidence="2" key="1">
    <citation type="submission" date="2016-11" db="UniProtKB">
        <authorList>
            <consortium name="WormBaseParasite"/>
        </authorList>
    </citation>
    <scope>IDENTIFICATION</scope>
</reference>
<organism evidence="1 2">
    <name type="scientific">Steinernema glaseri</name>
    <dbReference type="NCBI Taxonomy" id="37863"/>
    <lineage>
        <taxon>Eukaryota</taxon>
        <taxon>Metazoa</taxon>
        <taxon>Ecdysozoa</taxon>
        <taxon>Nematoda</taxon>
        <taxon>Chromadorea</taxon>
        <taxon>Rhabditida</taxon>
        <taxon>Tylenchina</taxon>
        <taxon>Panagrolaimomorpha</taxon>
        <taxon>Strongyloidoidea</taxon>
        <taxon>Steinernematidae</taxon>
        <taxon>Steinernema</taxon>
    </lineage>
</organism>
<keyword evidence="1" id="KW-1185">Reference proteome</keyword>
<dbReference type="WBParaSite" id="L893_g19082.t1">
    <property type="protein sequence ID" value="L893_g19082.t1"/>
    <property type="gene ID" value="L893_g19082"/>
</dbReference>
<sequence length="105" mass="12142">MYHRSSIQESLDAVLFLRKRQQNCCQKKTHFGHDGNSHRPQILYVTFEGQPRILPGQLHPFHTPKNTEKISEVVRKGYAEQSALICDDRRSPLVSVRIVTLLFAQ</sequence>
<protein>
    <submittedName>
        <fullName evidence="2">Uncharacterized protein</fullName>
    </submittedName>
</protein>
<evidence type="ECO:0000313" key="1">
    <source>
        <dbReference type="Proteomes" id="UP000095287"/>
    </source>
</evidence>
<name>A0A1I7YSM6_9BILA</name>
<accession>A0A1I7YSM6</accession>
<dbReference type="AlphaFoldDB" id="A0A1I7YSM6"/>
<evidence type="ECO:0000313" key="2">
    <source>
        <dbReference type="WBParaSite" id="L893_g19082.t1"/>
    </source>
</evidence>
<dbReference type="Proteomes" id="UP000095287">
    <property type="component" value="Unplaced"/>
</dbReference>